<sequence length="467" mass="50570">MIQKHRSPQALPMRPRQRARVTHALQEFLFLPTLVAAGCLVIGVGTVILDRGAGSWGHTARESFAALAPPEAASSFVSTVTPGLLTVISIIFFVLLMAVQHQSSTYSPAVLDQFLRRKTNQVFFGLFVGLTTCSLLSLGLLPQGKAVVSGTAVAAMTIVTLFSLLVFAYSTVDQMRPSATVWMLEKLAVDARASQQPLLARCRSEPLRTDLPAREVRSECVGYVVGIDHGLLATAIQPVRHAVEIELHAGMGEHVVPGTVVATVRAESATERDWFADTVLSSLRLGRMRDVDHDAAHVVDQLSSIAWAATAVSGDPEGARIAVEALHSLLVSFARDDERHSAGIHGGPLPLVYNERMNGRIVDGLTSVIAASGQSGQHQTCSAVLLVLARAMPHLPEPAQHLVADRLQRVLYTSLGQVYTYQMEQAFEAIHGAMRAAGRPDNAQRVRELEAELFENRRLATPRTPPY</sequence>
<feature type="transmembrane region" description="Helical" evidence="1">
    <location>
        <begin position="76"/>
        <end position="99"/>
    </location>
</feature>
<dbReference type="RefSeq" id="WP_132880859.1">
    <property type="nucleotide sequence ID" value="NZ_SLXQ01000023.1"/>
</dbReference>
<dbReference type="Proteomes" id="UP000294911">
    <property type="component" value="Unassembled WGS sequence"/>
</dbReference>
<gene>
    <name evidence="2" type="ORF">EV191_12346</name>
</gene>
<dbReference type="AlphaFoldDB" id="A0A4V2SRF9"/>
<proteinExistence type="predicted"/>
<reference evidence="2 3" key="1">
    <citation type="submission" date="2019-03" db="EMBL/GenBank/DDBJ databases">
        <title>Genomic Encyclopedia of Type Strains, Phase IV (KMG-IV): sequencing the most valuable type-strain genomes for metagenomic binning, comparative biology and taxonomic classification.</title>
        <authorList>
            <person name="Goeker M."/>
        </authorList>
    </citation>
    <scope>NUCLEOTIDE SEQUENCE [LARGE SCALE GENOMIC DNA]</scope>
    <source>
        <strain evidence="2 3">DSM 45765</strain>
    </source>
</reference>
<feature type="transmembrane region" description="Helical" evidence="1">
    <location>
        <begin position="28"/>
        <end position="49"/>
    </location>
</feature>
<keyword evidence="1" id="KW-1133">Transmembrane helix</keyword>
<comment type="caution">
    <text evidence="2">The sequence shown here is derived from an EMBL/GenBank/DDBJ whole genome shotgun (WGS) entry which is preliminary data.</text>
</comment>
<name>A0A4V2SRF9_9PSEU</name>
<keyword evidence="1" id="KW-0812">Transmembrane</keyword>
<keyword evidence="1" id="KW-0472">Membrane</keyword>
<dbReference type="InterPro" id="IPR018723">
    <property type="entry name" value="DUF2254_membrane"/>
</dbReference>
<organism evidence="2 3">
    <name type="scientific">Tamaricihabitans halophyticus</name>
    <dbReference type="NCBI Taxonomy" id="1262583"/>
    <lineage>
        <taxon>Bacteria</taxon>
        <taxon>Bacillati</taxon>
        <taxon>Actinomycetota</taxon>
        <taxon>Actinomycetes</taxon>
        <taxon>Pseudonocardiales</taxon>
        <taxon>Pseudonocardiaceae</taxon>
        <taxon>Tamaricihabitans</taxon>
    </lineage>
</organism>
<feature type="transmembrane region" description="Helical" evidence="1">
    <location>
        <begin position="147"/>
        <end position="169"/>
    </location>
</feature>
<evidence type="ECO:0000256" key="1">
    <source>
        <dbReference type="SAM" id="Phobius"/>
    </source>
</evidence>
<dbReference type="OrthoDB" id="4661324at2"/>
<protein>
    <submittedName>
        <fullName evidence="2">Putative membrane protein</fullName>
    </submittedName>
</protein>
<evidence type="ECO:0000313" key="3">
    <source>
        <dbReference type="Proteomes" id="UP000294911"/>
    </source>
</evidence>
<dbReference type="Pfam" id="PF10011">
    <property type="entry name" value="DUF2254"/>
    <property type="match status" value="1"/>
</dbReference>
<keyword evidence="3" id="KW-1185">Reference proteome</keyword>
<dbReference type="EMBL" id="SLXQ01000023">
    <property type="protein sequence ID" value="TCP42646.1"/>
    <property type="molecule type" value="Genomic_DNA"/>
</dbReference>
<accession>A0A4V2SRF9</accession>
<feature type="transmembrane region" description="Helical" evidence="1">
    <location>
        <begin position="120"/>
        <end position="141"/>
    </location>
</feature>
<evidence type="ECO:0000313" key="2">
    <source>
        <dbReference type="EMBL" id="TCP42646.1"/>
    </source>
</evidence>